<evidence type="ECO:0000313" key="6">
    <source>
        <dbReference type="Proteomes" id="UP000266552"/>
    </source>
</evidence>
<organism evidence="5 6">
    <name type="scientific">Paenibacillus lautus</name>
    <name type="common">Bacillus lautus</name>
    <dbReference type="NCBI Taxonomy" id="1401"/>
    <lineage>
        <taxon>Bacteria</taxon>
        <taxon>Bacillati</taxon>
        <taxon>Bacillota</taxon>
        <taxon>Bacilli</taxon>
        <taxon>Bacillales</taxon>
        <taxon>Paenibacillaceae</taxon>
        <taxon>Paenibacillus</taxon>
    </lineage>
</organism>
<proteinExistence type="predicted"/>
<keyword evidence="3" id="KW-0804">Transcription</keyword>
<keyword evidence="1" id="KW-0805">Transcription regulation</keyword>
<feature type="domain" description="HTH marR-type" evidence="4">
    <location>
        <begin position="21"/>
        <end position="160"/>
    </location>
</feature>
<dbReference type="InterPro" id="IPR036390">
    <property type="entry name" value="WH_DNA-bd_sf"/>
</dbReference>
<dbReference type="GO" id="GO:0003677">
    <property type="term" value="F:DNA binding"/>
    <property type="evidence" value="ECO:0007669"/>
    <property type="project" value="UniProtKB-KW"/>
</dbReference>
<dbReference type="SMART" id="SM00347">
    <property type="entry name" value="HTH_MARR"/>
    <property type="match status" value="1"/>
</dbReference>
<evidence type="ECO:0000256" key="1">
    <source>
        <dbReference type="ARBA" id="ARBA00023015"/>
    </source>
</evidence>
<dbReference type="PROSITE" id="PS50995">
    <property type="entry name" value="HTH_MARR_2"/>
    <property type="match status" value="1"/>
</dbReference>
<dbReference type="InterPro" id="IPR039422">
    <property type="entry name" value="MarR/SlyA-like"/>
</dbReference>
<keyword evidence="2" id="KW-0238">DNA-binding</keyword>
<dbReference type="Gene3D" id="1.10.10.10">
    <property type="entry name" value="Winged helix-like DNA-binding domain superfamily/Winged helix DNA-binding domain"/>
    <property type="match status" value="1"/>
</dbReference>
<dbReference type="InterPro" id="IPR036388">
    <property type="entry name" value="WH-like_DNA-bd_sf"/>
</dbReference>
<dbReference type="SUPFAM" id="SSF46785">
    <property type="entry name" value="Winged helix' DNA-binding domain"/>
    <property type="match status" value="1"/>
</dbReference>
<dbReference type="PRINTS" id="PR00598">
    <property type="entry name" value="HTHMARR"/>
</dbReference>
<dbReference type="GO" id="GO:0006950">
    <property type="term" value="P:response to stress"/>
    <property type="evidence" value="ECO:0007669"/>
    <property type="project" value="TreeGrafter"/>
</dbReference>
<reference evidence="5 6" key="1">
    <citation type="submission" date="2018-09" db="EMBL/GenBank/DDBJ databases">
        <title>Genome Sequence of Paenibacillus lautus Strain E7593-69, Azo Dye-Degrading Bacteria, Isolated from Commercial Tattoo Inks.</title>
        <authorList>
            <person name="Nho S.W."/>
            <person name="Kim S.-J."/>
            <person name="Kweon O."/>
            <person name="Cerniglia C.E."/>
        </authorList>
    </citation>
    <scope>NUCLEOTIDE SEQUENCE [LARGE SCALE GENOMIC DNA]</scope>
    <source>
        <strain evidence="5 6">E7593-69</strain>
    </source>
</reference>
<dbReference type="AlphaFoldDB" id="A0A385TL80"/>
<evidence type="ECO:0000259" key="4">
    <source>
        <dbReference type="PROSITE" id="PS50995"/>
    </source>
</evidence>
<name>A0A385TL80_PAELA</name>
<protein>
    <submittedName>
        <fullName evidence="5">MarR family transcriptional regulator</fullName>
    </submittedName>
</protein>
<dbReference type="Proteomes" id="UP000266552">
    <property type="component" value="Chromosome"/>
</dbReference>
<sequence length="165" mass="18750">MLIICTITKLDGKGESVKEKEENIGYLLNKITQQMKSHLARQLQDVNLTVAQWGIIQDLHVQEHLDEGHRRTTPAEIAERLHMDRPTMSGIVERLKGKGLLQSTPNPHDRRSFCVSLTDQAKSLYREIEPFSERTLELALTGVDPEAVEALRKTVSMMICNFVDN</sequence>
<evidence type="ECO:0000256" key="3">
    <source>
        <dbReference type="ARBA" id="ARBA00023163"/>
    </source>
</evidence>
<dbReference type="GO" id="GO:0003700">
    <property type="term" value="F:DNA-binding transcription factor activity"/>
    <property type="evidence" value="ECO:0007669"/>
    <property type="project" value="InterPro"/>
</dbReference>
<dbReference type="PANTHER" id="PTHR33164:SF64">
    <property type="entry name" value="TRANSCRIPTIONAL REGULATOR SLYA"/>
    <property type="match status" value="1"/>
</dbReference>
<gene>
    <name evidence="5" type="ORF">D5F53_14470</name>
</gene>
<accession>A0A385TL80</accession>
<dbReference type="KEGG" id="plw:D5F53_14470"/>
<dbReference type="InterPro" id="IPR000835">
    <property type="entry name" value="HTH_MarR-typ"/>
</dbReference>
<dbReference type="EMBL" id="CP032412">
    <property type="protein sequence ID" value="AYB44413.1"/>
    <property type="molecule type" value="Genomic_DNA"/>
</dbReference>
<evidence type="ECO:0000313" key="5">
    <source>
        <dbReference type="EMBL" id="AYB44413.1"/>
    </source>
</evidence>
<keyword evidence="6" id="KW-1185">Reference proteome</keyword>
<evidence type="ECO:0000256" key="2">
    <source>
        <dbReference type="ARBA" id="ARBA00023125"/>
    </source>
</evidence>
<dbReference type="Pfam" id="PF12802">
    <property type="entry name" value="MarR_2"/>
    <property type="match status" value="1"/>
</dbReference>
<dbReference type="PANTHER" id="PTHR33164">
    <property type="entry name" value="TRANSCRIPTIONAL REGULATOR, MARR FAMILY"/>
    <property type="match status" value="1"/>
</dbReference>